<evidence type="ECO:0000259" key="3">
    <source>
        <dbReference type="Pfam" id="PF13473"/>
    </source>
</evidence>
<dbReference type="Gene3D" id="2.60.40.420">
    <property type="entry name" value="Cupredoxins - blue copper proteins"/>
    <property type="match status" value="1"/>
</dbReference>
<feature type="domain" description="EfeO-type cupredoxin-like" evidence="3">
    <location>
        <begin position="54"/>
        <end position="140"/>
    </location>
</feature>
<protein>
    <submittedName>
        <fullName evidence="4">Metal-binding protein</fullName>
    </submittedName>
</protein>
<gene>
    <name evidence="4" type="ORF">DY245_27025</name>
</gene>
<dbReference type="OrthoDB" id="574459at2"/>
<dbReference type="Pfam" id="PF13473">
    <property type="entry name" value="Cupredoxin_1"/>
    <property type="match status" value="1"/>
</dbReference>
<evidence type="ECO:0000256" key="2">
    <source>
        <dbReference type="SAM" id="SignalP"/>
    </source>
</evidence>
<dbReference type="InterPro" id="IPR028096">
    <property type="entry name" value="EfeO_Cupredoxin"/>
</dbReference>
<evidence type="ECO:0000313" key="4">
    <source>
        <dbReference type="EMBL" id="REK87401.1"/>
    </source>
</evidence>
<dbReference type="InterPro" id="IPR008972">
    <property type="entry name" value="Cupredoxin"/>
</dbReference>
<dbReference type="PANTHER" id="PTHR36507:SF1">
    <property type="entry name" value="BLL1555 PROTEIN"/>
    <property type="match status" value="1"/>
</dbReference>
<dbReference type="PROSITE" id="PS51257">
    <property type="entry name" value="PROKAR_LIPOPROTEIN"/>
    <property type="match status" value="1"/>
</dbReference>
<accession>A0A371PYI7</accession>
<feature type="chain" id="PRO_5039014579" evidence="2">
    <location>
        <begin position="28"/>
        <end position="141"/>
    </location>
</feature>
<dbReference type="RefSeq" id="WP_128509819.1">
    <property type="nucleotide sequence ID" value="NZ_QUAC01000216.1"/>
</dbReference>
<proteinExistence type="predicted"/>
<feature type="compositionally biased region" description="Low complexity" evidence="1">
    <location>
        <begin position="46"/>
        <end position="57"/>
    </location>
</feature>
<dbReference type="SUPFAM" id="SSF49503">
    <property type="entry name" value="Cupredoxins"/>
    <property type="match status" value="1"/>
</dbReference>
<name>A0A371PYI7_STRIH</name>
<dbReference type="AlphaFoldDB" id="A0A371PYI7"/>
<evidence type="ECO:0000313" key="5">
    <source>
        <dbReference type="Proteomes" id="UP000262477"/>
    </source>
</evidence>
<comment type="caution">
    <text evidence="4">The sequence shown here is derived from an EMBL/GenBank/DDBJ whole genome shotgun (WGS) entry which is preliminary data.</text>
</comment>
<dbReference type="InterPro" id="IPR052721">
    <property type="entry name" value="ET_Amicyanin"/>
</dbReference>
<dbReference type="Proteomes" id="UP000262477">
    <property type="component" value="Unassembled WGS sequence"/>
</dbReference>
<feature type="signal peptide" evidence="2">
    <location>
        <begin position="1"/>
        <end position="27"/>
    </location>
</feature>
<keyword evidence="2" id="KW-0732">Signal</keyword>
<reference evidence="4 5" key="1">
    <citation type="submission" date="2018-08" db="EMBL/GenBank/DDBJ databases">
        <title>Streptomyces NEAU-D10 sp. nov., a novel Actinomycete isolated from soil.</title>
        <authorList>
            <person name="Jin L."/>
        </authorList>
    </citation>
    <scope>NUCLEOTIDE SEQUENCE [LARGE SCALE GENOMIC DNA]</scope>
    <source>
        <strain evidence="4 5">NEAU-D10</strain>
    </source>
</reference>
<dbReference type="PANTHER" id="PTHR36507">
    <property type="entry name" value="BLL1555 PROTEIN"/>
    <property type="match status" value="1"/>
</dbReference>
<keyword evidence="5" id="KW-1185">Reference proteome</keyword>
<sequence length="141" mass="14514">MPRPPRHRPRGPGPVRLAVAVSAVFLAALTGCSGGNGGTAPSRSHTPTTAGPGAASPAGARITIKDFTFKPAALTVRPGARVTVVNQDSVTHDVTATGPKAFRSGSIGPGRTVTFTAPAQPGRYRYICTIHPYMKGSLTVR</sequence>
<feature type="region of interest" description="Disordered" evidence="1">
    <location>
        <begin position="36"/>
        <end position="57"/>
    </location>
</feature>
<evidence type="ECO:0000256" key="1">
    <source>
        <dbReference type="SAM" id="MobiDB-lite"/>
    </source>
</evidence>
<dbReference type="EMBL" id="QUAC01000216">
    <property type="protein sequence ID" value="REK87401.1"/>
    <property type="molecule type" value="Genomic_DNA"/>
</dbReference>
<organism evidence="4 5">
    <name type="scientific">Streptomyces inhibens</name>
    <dbReference type="NCBI Taxonomy" id="2293571"/>
    <lineage>
        <taxon>Bacteria</taxon>
        <taxon>Bacillati</taxon>
        <taxon>Actinomycetota</taxon>
        <taxon>Actinomycetes</taxon>
        <taxon>Kitasatosporales</taxon>
        <taxon>Streptomycetaceae</taxon>
        <taxon>Streptomyces</taxon>
    </lineage>
</organism>